<feature type="non-terminal residue" evidence="1">
    <location>
        <position position="303"/>
    </location>
</feature>
<accession>A0A5V6NMG4</accession>
<protein>
    <recommendedName>
        <fullName evidence="2">Autotransporter outer membrane beta-barrel domain-containing protein</fullName>
    </recommendedName>
</protein>
<feature type="non-terminal residue" evidence="1">
    <location>
        <position position="1"/>
    </location>
</feature>
<dbReference type="Proteomes" id="UP000839895">
    <property type="component" value="Unassembled WGS sequence"/>
</dbReference>
<sequence>QTDITLNASGKADLNGGTLNSTAGNISVSAVSTTSADGISLSDNGSVSAVNGTVTLQGSSATGAGVKVHNATLNASSLAVNGSSQSGNGFSLTNVTLGSSLSDLTNVSLSSAGSGAGATNILDSSVVNNSNRDILMNMTIGGMTTVDMGGTAIYENGTQAWVKDYGNASAPNNGWIFSNTTVNAASADLKGVGFNHSNLTINNGNLNITNNASSSLANNNITVTNGSFSVLAKAGSLSLSGTNITANNISVQVNRGGVLLNGAVVNSTVGGLDIMAGLGDINVSTSCITAVNNVSLLAMAGGA</sequence>
<comment type="caution">
    <text evidence="1">The sequence shown here is derived from an EMBL/GenBank/DDBJ whole genome shotgun (WGS) entry which is preliminary data.</text>
</comment>
<evidence type="ECO:0000313" key="1">
    <source>
        <dbReference type="EMBL" id="EBU8137075.1"/>
    </source>
</evidence>
<name>A0A5V6NMG4_SALET</name>
<reference evidence="1" key="1">
    <citation type="submission" date="2018-05" db="EMBL/GenBank/DDBJ databases">
        <authorList>
            <person name="Ashton P.M."/>
            <person name="Dallman T."/>
            <person name="Nair S."/>
            <person name="De Pinna E."/>
            <person name="Peters T."/>
            <person name="Grant K."/>
        </authorList>
    </citation>
    <scope>NUCLEOTIDE SEQUENCE [LARGE SCALE GENOMIC DNA]</scope>
    <source>
        <strain evidence="1">127535</strain>
    </source>
</reference>
<proteinExistence type="predicted"/>
<evidence type="ECO:0008006" key="2">
    <source>
        <dbReference type="Google" id="ProtNLM"/>
    </source>
</evidence>
<organism evidence="1">
    <name type="scientific">Salmonella enterica subsp. enterica serovar Poona</name>
    <dbReference type="NCBI Taxonomy" id="436295"/>
    <lineage>
        <taxon>Bacteria</taxon>
        <taxon>Pseudomonadati</taxon>
        <taxon>Pseudomonadota</taxon>
        <taxon>Gammaproteobacteria</taxon>
        <taxon>Enterobacterales</taxon>
        <taxon>Enterobacteriaceae</taxon>
        <taxon>Salmonella</taxon>
    </lineage>
</organism>
<dbReference type="AlphaFoldDB" id="A0A5V6NMG4"/>
<dbReference type="EMBL" id="AAHDIV010000098">
    <property type="protein sequence ID" value="EBU8137075.1"/>
    <property type="molecule type" value="Genomic_DNA"/>
</dbReference>
<gene>
    <name evidence="1" type="ORF">DLM27_26250</name>
</gene>